<sequence>MRRLWVRWALLIAFVAALGTAFVNLGEWQLDRLHQRRDRNVSTVGNEQRPVEPWEQVFTRQITDADQWQRVSATGTFDADHQLVVRYRSSGDTTGYEVVTPLRTATGTVLVDRGIVPVSTGSQIPSTAPAPPTGQVTVVGHVRRNEEGRGSARTPVNGSIRLIDSTAIAETLPYPVADGYIGLLTVDPAQSGGFQPVALPEISDGPHFWYAVQWFMFTGIGALGVFVFIRGDLRERKTGQRKPAGGKGRSDRAPGARTGTGAGSGPPSGQERPELTKSGA</sequence>
<evidence type="ECO:0000313" key="8">
    <source>
        <dbReference type="EMBL" id="SDU93568.1"/>
    </source>
</evidence>
<dbReference type="PANTHER" id="PTHR23427">
    <property type="entry name" value="SURFEIT LOCUS PROTEIN"/>
    <property type="match status" value="1"/>
</dbReference>
<keyword evidence="9" id="KW-1185">Reference proteome</keyword>
<name>A0A1H2MKR2_9ACTN</name>
<evidence type="ECO:0000256" key="6">
    <source>
        <dbReference type="RuleBase" id="RU363076"/>
    </source>
</evidence>
<evidence type="ECO:0000313" key="9">
    <source>
        <dbReference type="Proteomes" id="UP000198825"/>
    </source>
</evidence>
<dbReference type="PROSITE" id="PS50895">
    <property type="entry name" value="SURF1"/>
    <property type="match status" value="1"/>
</dbReference>
<dbReference type="CDD" id="cd06662">
    <property type="entry name" value="SURF1"/>
    <property type="match status" value="1"/>
</dbReference>
<reference evidence="9" key="1">
    <citation type="submission" date="2016-10" db="EMBL/GenBank/DDBJ databases">
        <authorList>
            <person name="Varghese N."/>
            <person name="Submissions S."/>
        </authorList>
    </citation>
    <scope>NUCLEOTIDE SEQUENCE [LARGE SCALE GENOMIC DNA]</scope>
    <source>
        <strain evidence="9">DSM 21743</strain>
    </source>
</reference>
<dbReference type="PANTHER" id="PTHR23427:SF2">
    <property type="entry name" value="SURFEIT LOCUS PROTEIN 1"/>
    <property type="match status" value="1"/>
</dbReference>
<evidence type="ECO:0000256" key="3">
    <source>
        <dbReference type="ARBA" id="ARBA00022692"/>
    </source>
</evidence>
<keyword evidence="3 6" id="KW-0812">Transmembrane</keyword>
<feature type="region of interest" description="Disordered" evidence="7">
    <location>
        <begin position="236"/>
        <end position="280"/>
    </location>
</feature>
<gene>
    <name evidence="8" type="ORF">SAMN04488544_2226</name>
</gene>
<proteinExistence type="inferred from homology"/>
<evidence type="ECO:0000256" key="5">
    <source>
        <dbReference type="ARBA" id="ARBA00023136"/>
    </source>
</evidence>
<comment type="caution">
    <text evidence="6">Lacks conserved residue(s) required for the propagation of feature annotation.</text>
</comment>
<evidence type="ECO:0000256" key="2">
    <source>
        <dbReference type="ARBA" id="ARBA00007165"/>
    </source>
</evidence>
<dbReference type="InterPro" id="IPR045214">
    <property type="entry name" value="Surf1/Surf4"/>
</dbReference>
<dbReference type="RefSeq" id="WP_091074468.1">
    <property type="nucleotide sequence ID" value="NZ_LT629799.1"/>
</dbReference>
<dbReference type="EMBL" id="LT629799">
    <property type="protein sequence ID" value="SDU93568.1"/>
    <property type="molecule type" value="Genomic_DNA"/>
</dbReference>
<feature type="transmembrane region" description="Helical" evidence="6">
    <location>
        <begin position="208"/>
        <end position="229"/>
    </location>
</feature>
<comment type="similarity">
    <text evidence="2 6">Belongs to the SURF1 family.</text>
</comment>
<dbReference type="STRING" id="546874.SAMN04488544_2226"/>
<evidence type="ECO:0000256" key="4">
    <source>
        <dbReference type="ARBA" id="ARBA00022989"/>
    </source>
</evidence>
<keyword evidence="5 6" id="KW-0472">Membrane</keyword>
<dbReference type="Proteomes" id="UP000198825">
    <property type="component" value="Chromosome I"/>
</dbReference>
<feature type="compositionally biased region" description="Basic and acidic residues" evidence="7">
    <location>
        <begin position="271"/>
        <end position="280"/>
    </location>
</feature>
<dbReference type="Pfam" id="PF02104">
    <property type="entry name" value="SURF1"/>
    <property type="match status" value="1"/>
</dbReference>
<keyword evidence="6" id="KW-1003">Cell membrane</keyword>
<organism evidence="8 9">
    <name type="scientific">Microlunatus sagamiharensis</name>
    <dbReference type="NCBI Taxonomy" id="546874"/>
    <lineage>
        <taxon>Bacteria</taxon>
        <taxon>Bacillati</taxon>
        <taxon>Actinomycetota</taxon>
        <taxon>Actinomycetes</taxon>
        <taxon>Propionibacteriales</taxon>
        <taxon>Propionibacteriaceae</taxon>
        <taxon>Microlunatus</taxon>
    </lineage>
</organism>
<evidence type="ECO:0000256" key="7">
    <source>
        <dbReference type="SAM" id="MobiDB-lite"/>
    </source>
</evidence>
<comment type="subcellular location">
    <subcellularLocation>
        <location evidence="6">Cell membrane</location>
        <topology evidence="6">Multi-pass membrane protein</topology>
    </subcellularLocation>
    <subcellularLocation>
        <location evidence="1">Membrane</location>
    </subcellularLocation>
</comment>
<evidence type="ECO:0000256" key="1">
    <source>
        <dbReference type="ARBA" id="ARBA00004370"/>
    </source>
</evidence>
<keyword evidence="4 6" id="KW-1133">Transmembrane helix</keyword>
<dbReference type="GO" id="GO:0005886">
    <property type="term" value="C:plasma membrane"/>
    <property type="evidence" value="ECO:0007669"/>
    <property type="project" value="UniProtKB-SubCell"/>
</dbReference>
<protein>
    <recommendedName>
        <fullName evidence="6">SURF1-like protein</fullName>
    </recommendedName>
</protein>
<dbReference type="InterPro" id="IPR002994">
    <property type="entry name" value="Surf1/Shy1"/>
</dbReference>
<accession>A0A1H2MKR2</accession>
<dbReference type="AlphaFoldDB" id="A0A1H2MKR2"/>
<dbReference type="OrthoDB" id="9807214at2"/>